<evidence type="ECO:0000313" key="3">
    <source>
        <dbReference type="Proteomes" id="UP000002036"/>
    </source>
</evidence>
<dbReference type="EMBL" id="CU928166">
    <property type="protein sequence ID" value="CAR21792.1"/>
    <property type="molecule type" value="Genomic_DNA"/>
</dbReference>
<dbReference type="RefSeq" id="XP_002552230.1">
    <property type="nucleotide sequence ID" value="XM_002552184.1"/>
</dbReference>
<accession>C5DDD1</accession>
<organism evidence="2 3">
    <name type="scientific">Lachancea thermotolerans (strain ATCC 56472 / CBS 6340 / NRRL Y-8284)</name>
    <name type="common">Yeast</name>
    <name type="synonym">Kluyveromyces thermotolerans</name>
    <dbReference type="NCBI Taxonomy" id="559295"/>
    <lineage>
        <taxon>Eukaryota</taxon>
        <taxon>Fungi</taxon>
        <taxon>Dikarya</taxon>
        <taxon>Ascomycota</taxon>
        <taxon>Saccharomycotina</taxon>
        <taxon>Saccharomycetes</taxon>
        <taxon>Saccharomycetales</taxon>
        <taxon>Saccharomycetaceae</taxon>
        <taxon>Lachancea</taxon>
    </lineage>
</organism>
<dbReference type="InParanoid" id="C5DDD1"/>
<reference evidence="2 3" key="1">
    <citation type="journal article" date="2009" name="Genome Res.">
        <title>Comparative genomics of protoploid Saccharomycetaceae.</title>
        <authorList>
            <consortium name="The Genolevures Consortium"/>
            <person name="Souciet J.-L."/>
            <person name="Dujon B."/>
            <person name="Gaillardin C."/>
            <person name="Johnston M."/>
            <person name="Baret P.V."/>
            <person name="Cliften P."/>
            <person name="Sherman D.J."/>
            <person name="Weissenbach J."/>
            <person name="Westhof E."/>
            <person name="Wincker P."/>
            <person name="Jubin C."/>
            <person name="Poulain J."/>
            <person name="Barbe V."/>
            <person name="Segurens B."/>
            <person name="Artiguenave F."/>
            <person name="Anthouard V."/>
            <person name="Vacherie B."/>
            <person name="Val M.-E."/>
            <person name="Fulton R.S."/>
            <person name="Minx P."/>
            <person name="Wilson R."/>
            <person name="Durrens P."/>
            <person name="Jean G."/>
            <person name="Marck C."/>
            <person name="Martin T."/>
            <person name="Nikolski M."/>
            <person name="Rolland T."/>
            <person name="Seret M.-L."/>
            <person name="Casaregola S."/>
            <person name="Despons L."/>
            <person name="Fairhead C."/>
            <person name="Fischer G."/>
            <person name="Lafontaine I."/>
            <person name="Leh V."/>
            <person name="Lemaire M."/>
            <person name="de Montigny J."/>
            <person name="Neuveglise C."/>
            <person name="Thierry A."/>
            <person name="Blanc-Lenfle I."/>
            <person name="Bleykasten C."/>
            <person name="Diffels J."/>
            <person name="Fritsch E."/>
            <person name="Frangeul L."/>
            <person name="Goeffon A."/>
            <person name="Jauniaux N."/>
            <person name="Kachouri-Lafond R."/>
            <person name="Payen C."/>
            <person name="Potier S."/>
            <person name="Pribylova L."/>
            <person name="Ozanne C."/>
            <person name="Richard G.-F."/>
            <person name="Sacerdot C."/>
            <person name="Straub M.-L."/>
            <person name="Talla E."/>
        </authorList>
    </citation>
    <scope>NUCLEOTIDE SEQUENCE [LARGE SCALE GENOMIC DNA]</scope>
    <source>
        <strain evidence="3">ATCC 56472 / CBS 6340 / NRRL Y-8284</strain>
    </source>
</reference>
<dbReference type="HOGENOM" id="CLU_1652456_0_0_1"/>
<feature type="transmembrane region" description="Helical" evidence="1">
    <location>
        <begin position="12"/>
        <end position="33"/>
    </location>
</feature>
<protein>
    <submittedName>
        <fullName evidence="2">KLTH0B10274p</fullName>
    </submittedName>
</protein>
<gene>
    <name evidence="2" type="ordered locus">KLTH0B10274g</name>
</gene>
<keyword evidence="1" id="KW-0812">Transmembrane</keyword>
<dbReference type="Pfam" id="PF00674">
    <property type="entry name" value="DUP"/>
    <property type="match status" value="1"/>
</dbReference>
<keyword evidence="1" id="KW-0472">Membrane</keyword>
<proteinExistence type="predicted"/>
<evidence type="ECO:0000256" key="1">
    <source>
        <dbReference type="SAM" id="Phobius"/>
    </source>
</evidence>
<sequence>MARKFISGDDLAAIRIFIVSLGMAGTAITGAIIEGRVESVILMPSNKVQFMKEIAILGPGLEMKKGGVVAAKMNPVLHKSSLLATPYYFYDGESCYSCFRNEYLHPYLRRKNTNDTQAYIVDEFKPFVDQVLKSYEESLNKDLQHMLEEEISVESQHIKL</sequence>
<dbReference type="FunCoup" id="C5DDD1">
    <property type="interactions" value="186"/>
</dbReference>
<dbReference type="InterPro" id="IPR001142">
    <property type="entry name" value="DUP/COS"/>
</dbReference>
<name>C5DDD1_LACTC</name>
<dbReference type="Proteomes" id="UP000002036">
    <property type="component" value="Chromosome B"/>
</dbReference>
<dbReference type="GeneID" id="8291078"/>
<evidence type="ECO:0000313" key="2">
    <source>
        <dbReference type="EMBL" id="CAR21792.1"/>
    </source>
</evidence>
<dbReference type="OMA" id="HRIACII"/>
<keyword evidence="3" id="KW-1185">Reference proteome</keyword>
<keyword evidence="1" id="KW-1133">Transmembrane helix</keyword>
<dbReference type="OrthoDB" id="4036517at2759"/>
<dbReference type="KEGG" id="lth:KLTH0B10274g"/>
<dbReference type="AlphaFoldDB" id="C5DDD1"/>